<accession>A0A0C1V663</accession>
<dbReference type="EMBL" id="JTHE02000003">
    <property type="protein sequence ID" value="NEV67702.1"/>
    <property type="molecule type" value="Genomic_DNA"/>
</dbReference>
<reference evidence="1" key="1">
    <citation type="submission" date="2014-11" db="EMBL/GenBank/DDBJ databases">
        <authorList>
            <person name="Malar M.C."/>
            <person name="Sen D."/>
            <person name="Tripathy S."/>
        </authorList>
    </citation>
    <scope>NUCLEOTIDE SEQUENCE</scope>
    <source>
        <strain evidence="1">BDU141951</strain>
    </source>
</reference>
<reference evidence="1" key="2">
    <citation type="journal article" date="2015" name="Genome Announc.">
        <title>Draft Genome Sequence of Filamentous Marine Cyanobacterium Lyngbya confervoides Strain BDU141951.</title>
        <authorList>
            <person name="Chandrababunaidu M.M."/>
            <person name="Sen D."/>
            <person name="Tripathy S."/>
        </authorList>
    </citation>
    <scope>NUCLEOTIDE SEQUENCE</scope>
    <source>
        <strain evidence="1">BDU141951</strain>
    </source>
</reference>
<proteinExistence type="predicted"/>
<gene>
    <name evidence="1" type="ORF">QQ91_011295</name>
</gene>
<organism evidence="1">
    <name type="scientific">Lyngbya confervoides BDU141951</name>
    <dbReference type="NCBI Taxonomy" id="1574623"/>
    <lineage>
        <taxon>Bacteria</taxon>
        <taxon>Bacillati</taxon>
        <taxon>Cyanobacteriota</taxon>
        <taxon>Cyanophyceae</taxon>
        <taxon>Oscillatoriophycideae</taxon>
        <taxon>Oscillatoriales</taxon>
        <taxon>Microcoleaceae</taxon>
        <taxon>Lyngbya</taxon>
    </lineage>
</organism>
<dbReference type="AlphaFoldDB" id="A0A0C1V663"/>
<name>A0A0C1V663_9CYAN</name>
<reference evidence="1" key="3">
    <citation type="submission" date="2020-02" db="EMBL/GenBank/DDBJ databases">
        <authorList>
            <person name="Sarangi A.N."/>
            <person name="Ghosh S."/>
            <person name="Mukherjee M."/>
            <person name="Tripathy S."/>
        </authorList>
    </citation>
    <scope>NUCLEOTIDE SEQUENCE</scope>
    <source>
        <strain evidence="1">BDU141951</strain>
    </source>
</reference>
<evidence type="ECO:0000313" key="1">
    <source>
        <dbReference type="EMBL" id="NEV67702.1"/>
    </source>
</evidence>
<comment type="caution">
    <text evidence="1">The sequence shown here is derived from an EMBL/GenBank/DDBJ whole genome shotgun (WGS) entry which is preliminary data.</text>
</comment>
<protein>
    <submittedName>
        <fullName evidence="1">Uncharacterized protein</fullName>
    </submittedName>
</protein>
<sequence length="178" mass="19738">MISGLQTVPQRCLGVVVGFGLAIALASCSETVTNDFEAMAVTTYTWRAEYLPAGVNQDRPRDRRIEEFETNSLINMNGEPTVDPTGERDSDGIWWPALPPKPTVDELEARLQDGEKYEEPLIDKSIDFTITFDQQGQTVTLPTNAAVYRLAVQATERDRPLKLLLGPQDGSVQKAEIQ</sequence>